<dbReference type="Proteomes" id="UP000662088">
    <property type="component" value="Unassembled WGS sequence"/>
</dbReference>
<evidence type="ECO:0000313" key="5">
    <source>
        <dbReference type="Proteomes" id="UP000662088"/>
    </source>
</evidence>
<protein>
    <submittedName>
        <fullName evidence="4">Alpha/beta hydrolase</fullName>
    </submittedName>
</protein>
<evidence type="ECO:0000313" key="4">
    <source>
        <dbReference type="EMBL" id="MBC5638882.1"/>
    </source>
</evidence>
<dbReference type="GO" id="GO:0004177">
    <property type="term" value="F:aminopeptidase activity"/>
    <property type="evidence" value="ECO:0007669"/>
    <property type="project" value="UniProtKB-EC"/>
</dbReference>
<dbReference type="InterPro" id="IPR000073">
    <property type="entry name" value="AB_hydrolase_1"/>
</dbReference>
<organism evidence="4 5">
    <name type="scientific">Clostridium lentum</name>
    <dbReference type="NCBI Taxonomy" id="2763037"/>
    <lineage>
        <taxon>Bacteria</taxon>
        <taxon>Bacillati</taxon>
        <taxon>Bacillota</taxon>
        <taxon>Clostridia</taxon>
        <taxon>Eubacteriales</taxon>
        <taxon>Clostridiaceae</taxon>
        <taxon>Clostridium</taxon>
    </lineage>
</organism>
<proteinExistence type="inferred from homology"/>
<dbReference type="GO" id="GO:0006508">
    <property type="term" value="P:proteolysis"/>
    <property type="evidence" value="ECO:0007669"/>
    <property type="project" value="InterPro"/>
</dbReference>
<evidence type="ECO:0000256" key="2">
    <source>
        <dbReference type="ARBA" id="ARBA00022801"/>
    </source>
</evidence>
<evidence type="ECO:0000259" key="3">
    <source>
        <dbReference type="Pfam" id="PF00561"/>
    </source>
</evidence>
<dbReference type="InterPro" id="IPR029058">
    <property type="entry name" value="AB_hydrolase_fold"/>
</dbReference>
<name>A0A8I0A659_9CLOT</name>
<dbReference type="AlphaFoldDB" id="A0A8I0A659"/>
<dbReference type="InterPro" id="IPR002410">
    <property type="entry name" value="Peptidase_S33"/>
</dbReference>
<comment type="similarity">
    <text evidence="1">Belongs to the peptidase S33 family.</text>
</comment>
<dbReference type="EMBL" id="JACOOQ010000001">
    <property type="protein sequence ID" value="MBC5638882.1"/>
    <property type="molecule type" value="Genomic_DNA"/>
</dbReference>
<dbReference type="SUPFAM" id="SSF53474">
    <property type="entry name" value="alpha/beta-Hydrolases"/>
    <property type="match status" value="1"/>
</dbReference>
<reference evidence="4" key="1">
    <citation type="submission" date="2020-08" db="EMBL/GenBank/DDBJ databases">
        <title>Genome public.</title>
        <authorList>
            <person name="Liu C."/>
            <person name="Sun Q."/>
        </authorList>
    </citation>
    <scope>NUCLEOTIDE SEQUENCE</scope>
    <source>
        <strain evidence="4">NSJ-42</strain>
    </source>
</reference>
<keyword evidence="2 4" id="KW-0378">Hydrolase</keyword>
<dbReference type="PANTHER" id="PTHR43329">
    <property type="entry name" value="EPOXIDE HYDROLASE"/>
    <property type="match status" value="1"/>
</dbReference>
<dbReference type="Gene3D" id="3.40.50.1820">
    <property type="entry name" value="alpha/beta hydrolase"/>
    <property type="match status" value="1"/>
</dbReference>
<accession>A0A8I0A659</accession>
<dbReference type="Pfam" id="PF00561">
    <property type="entry name" value="Abhydrolase_1"/>
    <property type="match status" value="1"/>
</dbReference>
<evidence type="ECO:0000256" key="1">
    <source>
        <dbReference type="ARBA" id="ARBA00010088"/>
    </source>
</evidence>
<dbReference type="PRINTS" id="PR00793">
    <property type="entry name" value="PROAMNOPTASE"/>
</dbReference>
<sequence>MIEISEYIEINGIKQYVLITGNENGPLMLFLHGGPGVSQIGFIRKYQSKLEKKFLVVNWDQRGAGKSNIKKFSRKELTIDNIINDAISLIKILRERFKKTHVYLIGHSFGSLIGIILAQKIPQYIKVYISVGQVVNINEADKVTYKLLSQKIKKENNKKGINILKKIGKPPYVTKDSIRNLDKLIEKYKGDIFKINKLSFILNSISFKYYSIFDWFRFLRGSVISKKYMYSEMASINLFNLSNKFEVPIYFCCGDNDYHTPSKIIEDYYNFIDAPKKALYKFKTSAHMPNVEEELCFYNMCKSIYLDNE</sequence>
<comment type="caution">
    <text evidence="4">The sequence shown here is derived from an EMBL/GenBank/DDBJ whole genome shotgun (WGS) entry which is preliminary data.</text>
</comment>
<feature type="domain" description="AB hydrolase-1" evidence="3">
    <location>
        <begin position="26"/>
        <end position="139"/>
    </location>
</feature>
<keyword evidence="5" id="KW-1185">Reference proteome</keyword>
<gene>
    <name evidence="4" type="ORF">H8R92_00275</name>
</gene>
<dbReference type="RefSeq" id="WP_186834353.1">
    <property type="nucleotide sequence ID" value="NZ_JACOOQ010000001.1"/>
</dbReference>